<evidence type="ECO:0000256" key="1">
    <source>
        <dbReference type="ARBA" id="ARBA00005854"/>
    </source>
</evidence>
<dbReference type="SUPFAM" id="SSF51735">
    <property type="entry name" value="NAD(P)-binding Rossmann-fold domains"/>
    <property type="match status" value="1"/>
</dbReference>
<dbReference type="Proteomes" id="UP001501285">
    <property type="component" value="Unassembled WGS sequence"/>
</dbReference>
<protein>
    <submittedName>
        <fullName evidence="7">2-hydroxyacid dehydrogenase</fullName>
    </submittedName>
</protein>
<comment type="caution">
    <text evidence="7">The sequence shown here is derived from an EMBL/GenBank/DDBJ whole genome shotgun (WGS) entry which is preliminary data.</text>
</comment>
<dbReference type="Pfam" id="PF00389">
    <property type="entry name" value="2-Hacid_dh"/>
    <property type="match status" value="1"/>
</dbReference>
<dbReference type="InterPro" id="IPR029753">
    <property type="entry name" value="D-isomer_DH_CS"/>
</dbReference>
<gene>
    <name evidence="7" type="ORF">GCM10009740_27940</name>
</gene>
<dbReference type="CDD" id="cd12166">
    <property type="entry name" value="2-Hacid_dh_7"/>
    <property type="match status" value="1"/>
</dbReference>
<reference evidence="7 8" key="1">
    <citation type="journal article" date="2019" name="Int. J. Syst. Evol. Microbiol.">
        <title>The Global Catalogue of Microorganisms (GCM) 10K type strain sequencing project: providing services to taxonomists for standard genome sequencing and annotation.</title>
        <authorList>
            <consortium name="The Broad Institute Genomics Platform"/>
            <consortium name="The Broad Institute Genome Sequencing Center for Infectious Disease"/>
            <person name="Wu L."/>
            <person name="Ma J."/>
        </authorList>
    </citation>
    <scope>NUCLEOTIDE SEQUENCE [LARGE SCALE GENOMIC DNA]</scope>
    <source>
        <strain evidence="7 8">JCM 14283</strain>
    </source>
</reference>
<evidence type="ECO:0000259" key="5">
    <source>
        <dbReference type="Pfam" id="PF00389"/>
    </source>
</evidence>
<feature type="domain" description="D-isomer specific 2-hydroxyacid dehydrogenase NAD-binding" evidence="6">
    <location>
        <begin position="105"/>
        <end position="278"/>
    </location>
</feature>
<keyword evidence="2 4" id="KW-0560">Oxidoreductase</keyword>
<dbReference type="EMBL" id="BAAANB010000021">
    <property type="protein sequence ID" value="GAA2035414.1"/>
    <property type="molecule type" value="Genomic_DNA"/>
</dbReference>
<accession>A0ABN2UEC7</accession>
<evidence type="ECO:0000313" key="8">
    <source>
        <dbReference type="Proteomes" id="UP001501285"/>
    </source>
</evidence>
<sequence length="318" mass="34023">MSATPLVVSVPEAEYAQALADLDGLDVVVWDMEQPHPRGRDLRLAVMPYMTKLRLTEIVQGLDSLEVVQLQSAGYEQFVDELPDGVTLCNAAGVHDASTAELALTLTLASVRDIPEFLAAQERSHWEPLRLRTALADKRVLILGYGQIGRAIARRFAPFEVTLTAVASQARAGDELVPHVHGIGELGQLLPHHDVVVVIVPLTDATRGLMDAEMLGRMPDGALLVNVARGSVVDTGALVAECASGRLRAALDVTDPEPLPPEHPLWSTPGVIVTPHVGGATDAMRPRAMSLVRRQVEALLAGEPVDNVVAGPLSHPVR</sequence>
<evidence type="ECO:0000259" key="6">
    <source>
        <dbReference type="Pfam" id="PF02826"/>
    </source>
</evidence>
<evidence type="ECO:0000256" key="4">
    <source>
        <dbReference type="RuleBase" id="RU003719"/>
    </source>
</evidence>
<comment type="similarity">
    <text evidence="1 4">Belongs to the D-isomer specific 2-hydroxyacid dehydrogenase family.</text>
</comment>
<name>A0ABN2UEC7_9MICO</name>
<keyword evidence="3" id="KW-0520">NAD</keyword>
<dbReference type="PROSITE" id="PS00671">
    <property type="entry name" value="D_2_HYDROXYACID_DH_3"/>
    <property type="match status" value="1"/>
</dbReference>
<dbReference type="PANTHER" id="PTHR43333:SF1">
    <property type="entry name" value="D-ISOMER SPECIFIC 2-HYDROXYACID DEHYDROGENASE NAD-BINDING DOMAIN-CONTAINING PROTEIN"/>
    <property type="match status" value="1"/>
</dbReference>
<keyword evidence="8" id="KW-1185">Reference proteome</keyword>
<proteinExistence type="inferred from homology"/>
<dbReference type="SUPFAM" id="SSF52283">
    <property type="entry name" value="Formate/glycerate dehydrogenase catalytic domain-like"/>
    <property type="match status" value="1"/>
</dbReference>
<feature type="domain" description="D-isomer specific 2-hydroxyacid dehydrogenase catalytic" evidence="5">
    <location>
        <begin position="57"/>
        <end position="309"/>
    </location>
</feature>
<organism evidence="7 8">
    <name type="scientific">Terrabacter terrae</name>
    <dbReference type="NCBI Taxonomy" id="318434"/>
    <lineage>
        <taxon>Bacteria</taxon>
        <taxon>Bacillati</taxon>
        <taxon>Actinomycetota</taxon>
        <taxon>Actinomycetes</taxon>
        <taxon>Micrococcales</taxon>
        <taxon>Intrasporangiaceae</taxon>
        <taxon>Terrabacter</taxon>
    </lineage>
</organism>
<dbReference type="InterPro" id="IPR006139">
    <property type="entry name" value="D-isomer_2_OHA_DH_cat_dom"/>
</dbReference>
<dbReference type="Gene3D" id="3.40.50.720">
    <property type="entry name" value="NAD(P)-binding Rossmann-like Domain"/>
    <property type="match status" value="2"/>
</dbReference>
<evidence type="ECO:0000256" key="3">
    <source>
        <dbReference type="ARBA" id="ARBA00023027"/>
    </source>
</evidence>
<dbReference type="Pfam" id="PF02826">
    <property type="entry name" value="2-Hacid_dh_C"/>
    <property type="match status" value="1"/>
</dbReference>
<dbReference type="RefSeq" id="WP_343992346.1">
    <property type="nucleotide sequence ID" value="NZ_BAAANB010000021.1"/>
</dbReference>
<evidence type="ECO:0000256" key="2">
    <source>
        <dbReference type="ARBA" id="ARBA00023002"/>
    </source>
</evidence>
<evidence type="ECO:0000313" key="7">
    <source>
        <dbReference type="EMBL" id="GAA2035414.1"/>
    </source>
</evidence>
<dbReference type="PANTHER" id="PTHR43333">
    <property type="entry name" value="2-HACID_DH_C DOMAIN-CONTAINING PROTEIN"/>
    <property type="match status" value="1"/>
</dbReference>
<dbReference type="InterPro" id="IPR006140">
    <property type="entry name" value="D-isomer_DH_NAD-bd"/>
</dbReference>
<dbReference type="InterPro" id="IPR036291">
    <property type="entry name" value="NAD(P)-bd_dom_sf"/>
</dbReference>